<protein>
    <submittedName>
        <fullName evidence="8">MFS transporter</fullName>
    </submittedName>
</protein>
<feature type="transmembrane region" description="Helical" evidence="6">
    <location>
        <begin position="325"/>
        <end position="348"/>
    </location>
</feature>
<feature type="transmembrane region" description="Helical" evidence="6">
    <location>
        <begin position="127"/>
        <end position="149"/>
    </location>
</feature>
<feature type="transmembrane region" description="Helical" evidence="6">
    <location>
        <begin position="267"/>
        <end position="288"/>
    </location>
</feature>
<evidence type="ECO:0000259" key="7">
    <source>
        <dbReference type="PROSITE" id="PS50850"/>
    </source>
</evidence>
<feature type="transmembrane region" description="Helical" evidence="6">
    <location>
        <begin position="191"/>
        <end position="210"/>
    </location>
</feature>
<evidence type="ECO:0000313" key="9">
    <source>
        <dbReference type="Proteomes" id="UP000287910"/>
    </source>
</evidence>
<dbReference type="PANTHER" id="PTHR23531:SF2">
    <property type="entry name" value="PERMEASE"/>
    <property type="match status" value="1"/>
</dbReference>
<dbReference type="Proteomes" id="UP000287910">
    <property type="component" value="Unassembled WGS sequence"/>
</dbReference>
<feature type="transmembrane region" description="Helical" evidence="6">
    <location>
        <begin position="360"/>
        <end position="383"/>
    </location>
</feature>
<keyword evidence="4 6" id="KW-1133">Transmembrane helix</keyword>
<dbReference type="EMBL" id="RYYR01000021">
    <property type="protein sequence ID" value="RUL50354.1"/>
    <property type="molecule type" value="Genomic_DNA"/>
</dbReference>
<feature type="transmembrane region" description="Helical" evidence="6">
    <location>
        <begin position="237"/>
        <end position="261"/>
    </location>
</feature>
<dbReference type="GO" id="GO:0005886">
    <property type="term" value="C:plasma membrane"/>
    <property type="evidence" value="ECO:0007669"/>
    <property type="project" value="UniProtKB-SubCell"/>
</dbReference>
<comment type="subcellular location">
    <subcellularLocation>
        <location evidence="1">Cell membrane</location>
        <topology evidence="1">Multi-pass membrane protein</topology>
    </subcellularLocation>
</comment>
<feature type="domain" description="Major facilitator superfamily (MFS) profile" evidence="7">
    <location>
        <begin position="37"/>
        <end position="413"/>
    </location>
</feature>
<keyword evidence="9" id="KW-1185">Reference proteome</keyword>
<feature type="transmembrane region" description="Helical" evidence="6">
    <location>
        <begin position="37"/>
        <end position="61"/>
    </location>
</feature>
<evidence type="ECO:0000256" key="2">
    <source>
        <dbReference type="ARBA" id="ARBA00022448"/>
    </source>
</evidence>
<evidence type="ECO:0000313" key="8">
    <source>
        <dbReference type="EMBL" id="RUL50354.1"/>
    </source>
</evidence>
<dbReference type="PANTHER" id="PTHR23531">
    <property type="entry name" value="QUINOLENE RESISTANCE PROTEIN NORA"/>
    <property type="match status" value="1"/>
</dbReference>
<dbReference type="Pfam" id="PF07690">
    <property type="entry name" value="MFS_1"/>
    <property type="match status" value="1"/>
</dbReference>
<dbReference type="InterPro" id="IPR020846">
    <property type="entry name" value="MFS_dom"/>
</dbReference>
<proteinExistence type="predicted"/>
<keyword evidence="3 6" id="KW-0812">Transmembrane</keyword>
<comment type="caution">
    <text evidence="8">The sequence shown here is derived from an EMBL/GenBank/DDBJ whole genome shotgun (WGS) entry which is preliminary data.</text>
</comment>
<dbReference type="GO" id="GO:0022857">
    <property type="term" value="F:transmembrane transporter activity"/>
    <property type="evidence" value="ECO:0007669"/>
    <property type="project" value="InterPro"/>
</dbReference>
<feature type="transmembrane region" description="Helical" evidence="6">
    <location>
        <begin position="73"/>
        <end position="91"/>
    </location>
</feature>
<feature type="transmembrane region" description="Helical" evidence="6">
    <location>
        <begin position="103"/>
        <end position="121"/>
    </location>
</feature>
<gene>
    <name evidence="8" type="ORF">EK386_14345</name>
</gene>
<dbReference type="InterPro" id="IPR052714">
    <property type="entry name" value="MFS_Exporter"/>
</dbReference>
<name>A0A3S0PNC9_9BACI</name>
<accession>A0A3S0PNC9</accession>
<keyword evidence="5 6" id="KW-0472">Membrane</keyword>
<evidence type="ECO:0000256" key="4">
    <source>
        <dbReference type="ARBA" id="ARBA00022989"/>
    </source>
</evidence>
<sequence>MVLLVDFLIYLLRILHDEKEGNFMEQNINAKIWTGPFLVALINNFFLFTVYYALLTILPIYILNDLNGTEGQAGLAMTIFMLSAIIIRPFSGKIIEMFGKRKTLLISELLFCLSSILYVFIESLSLLLALRFFHGIWFSIVTTVLITVVNDNIPESRKGAGLGYFALSMNLAVVFGPFIALTIFQLYSYKVLIIGLVTVIVIGYLFAFTLKVSEYHPQTSTAKWYRLSWHDLFEKRVIPVAIVGYLTAFAYASVMSFISVYAETRGVFEYVSLFFIAFAIAMMAVRPFTGKLYDTKGPNAVVYPSFIFYASGLFLLSNMHTVATLLVAGVLMGVGYGSTVPCLQALAIQSAQKHRSGHATSTFFTIFDSGIAIGAFVLGIVSAKWGFPMLYILCGVIITLTIPVYWRLIGRKKDIRYSEPVCSQQE</sequence>
<feature type="transmembrane region" description="Helical" evidence="6">
    <location>
        <begin position="161"/>
        <end position="185"/>
    </location>
</feature>
<dbReference type="SUPFAM" id="SSF103473">
    <property type="entry name" value="MFS general substrate transporter"/>
    <property type="match status" value="1"/>
</dbReference>
<dbReference type="AlphaFoldDB" id="A0A3S0PNC9"/>
<keyword evidence="2" id="KW-0813">Transport</keyword>
<organism evidence="8 9">
    <name type="scientific">Lysinibacillus antri</name>
    <dbReference type="NCBI Taxonomy" id="2498145"/>
    <lineage>
        <taxon>Bacteria</taxon>
        <taxon>Bacillati</taxon>
        <taxon>Bacillota</taxon>
        <taxon>Bacilli</taxon>
        <taxon>Bacillales</taxon>
        <taxon>Bacillaceae</taxon>
        <taxon>Lysinibacillus</taxon>
    </lineage>
</organism>
<dbReference type="Gene3D" id="1.20.1250.20">
    <property type="entry name" value="MFS general substrate transporter like domains"/>
    <property type="match status" value="1"/>
</dbReference>
<evidence type="ECO:0000256" key="6">
    <source>
        <dbReference type="SAM" id="Phobius"/>
    </source>
</evidence>
<evidence type="ECO:0000256" key="5">
    <source>
        <dbReference type="ARBA" id="ARBA00023136"/>
    </source>
</evidence>
<dbReference type="InterPro" id="IPR036259">
    <property type="entry name" value="MFS_trans_sf"/>
</dbReference>
<feature type="transmembrane region" description="Helical" evidence="6">
    <location>
        <begin position="389"/>
        <end position="408"/>
    </location>
</feature>
<dbReference type="CDD" id="cd17489">
    <property type="entry name" value="MFS_YfcJ_like"/>
    <property type="match status" value="1"/>
</dbReference>
<dbReference type="InterPro" id="IPR011701">
    <property type="entry name" value="MFS"/>
</dbReference>
<evidence type="ECO:0000256" key="3">
    <source>
        <dbReference type="ARBA" id="ARBA00022692"/>
    </source>
</evidence>
<evidence type="ECO:0000256" key="1">
    <source>
        <dbReference type="ARBA" id="ARBA00004651"/>
    </source>
</evidence>
<reference evidence="8 9" key="1">
    <citation type="submission" date="2018-12" db="EMBL/GenBank/DDBJ databases">
        <title>Lysinibacillus antri sp. nov., isolated from a cave soil.</title>
        <authorList>
            <person name="Narsing Rao M.P."/>
            <person name="Zhang H."/>
            <person name="Dong Z.-Y."/>
            <person name="Niu X.-K."/>
            <person name="Zhang K."/>
            <person name="Fang B.-Z."/>
            <person name="Kang Y.-Q."/>
            <person name="Xiao M."/>
            <person name="Li W.-J."/>
        </authorList>
    </citation>
    <scope>NUCLEOTIDE SEQUENCE [LARGE SCALE GENOMIC DNA]</scope>
    <source>
        <strain evidence="8 9">SYSU K30002</strain>
    </source>
</reference>
<dbReference type="PROSITE" id="PS50850">
    <property type="entry name" value="MFS"/>
    <property type="match status" value="1"/>
</dbReference>
<feature type="transmembrane region" description="Helical" evidence="6">
    <location>
        <begin position="300"/>
        <end position="319"/>
    </location>
</feature>